<keyword evidence="2" id="KW-1185">Reference proteome</keyword>
<evidence type="ECO:0000313" key="2">
    <source>
        <dbReference type="Proteomes" id="UP001056873"/>
    </source>
</evidence>
<evidence type="ECO:0000313" key="1">
    <source>
        <dbReference type="EMBL" id="USV03148.1"/>
    </source>
</evidence>
<protein>
    <submittedName>
        <fullName evidence="1">DUF4214 domain-containing protein</fullName>
    </submittedName>
</protein>
<name>A0ABY5CY96_9GAMM</name>
<gene>
    <name evidence="1" type="ORF">KFQ06_11845</name>
</gene>
<accession>A0ABY5CY96</accession>
<sequence>MASLNYQKEAAALLLSVLGQSASATTYDSIGNSIEKGTLSAESYVDSLLSSAAGVSLYGGKSDLDVLSSIYTATYGSSAPAGYLAGLLASNSLETSITTIVNNLLTYSGFDAGTLSSQSHYDQQINAILYPSYSVAGGAAGVADATALYYLVGIDPVTSTVNTLGSQINAGSQTFAQVASKFISDRPALKALSNDALVNLVFNEGYGRAPTSAELSTYTSFLAGGGDKGQLLVNIITALRGTVAAGDTAAQQQFLHDTTPHAVGVIAGLAAQEQVASVFLAIPDRNVDAQGLDDWSSYLTKDGHTLNSLTAKLITSAEFQKKGAQLTGNDYIQHVYTDVHGVAANSTQLAKYAALGSDKALIATAIINDLRTSTATDAVTVTQQHAFEYDIGTSLTYKTAATLSASAANGNATGAVNTGASHVLSNAETAVLVNAVLNANAATTVNLKFADHLANLTINGSSASTVNLSDNGVNPGVDISVNNANVILNASSGSDDVIVTTAAVNTGTGDFNLGAGNDTLKWAGNAAANGANTVGAGISGNGGAGTDVLSANFITKSVVTNQNALGVRSSTITSDASQFTSFEKVDLAGYIGKSVGTLVTTPLFGNPTTAAVTTANHTFDFGVLNGTATVEGTNGGSITQAATPSVVGTQGFVLSGLADAVKVINVAGGTVAQLEVTGNATAASSLDFTFVQNATNKFDIAFTATSSSDVNAGSVSLNSSSSALFGTALSTVNIASGGSGNFENHLALTGTNTQVTAVNVTGDHLLDLTVGSGYSNVRTIDASGNTGGVDITANISGTGEGAIAQFIDLFPFGPIFTSLFGLTGDNINITGTAANDTFSVRDNTSITGNGGNDLYKIVSSSSQSAVTIKDFNYLNDSVLDVKSNLLISNTTSGTQVADYGSKTGQALVDAIGLFTGTLFSGFVGAILGLNNNALSAKVGVSSVDNNHFLIVDENNDHQLDNNDTVVMLVGGTHTELVNNLHYA</sequence>
<organism evidence="1 2">
    <name type="scientific">Serratia entomophila</name>
    <dbReference type="NCBI Taxonomy" id="42906"/>
    <lineage>
        <taxon>Bacteria</taxon>
        <taxon>Pseudomonadati</taxon>
        <taxon>Pseudomonadota</taxon>
        <taxon>Gammaproteobacteria</taxon>
        <taxon>Enterobacterales</taxon>
        <taxon>Yersiniaceae</taxon>
        <taxon>Serratia</taxon>
    </lineage>
</organism>
<reference evidence="1" key="1">
    <citation type="journal article" date="2022" name="BMC Genomics">
        <title>Genome sequence of the entomopathogenic Serratia entomophila isolate 626 and characterisation of the species specific itaconate degradation pathway.</title>
        <authorList>
            <person name="Vaughan A.L."/>
            <person name="Altermann E."/>
            <person name="Glare T.R."/>
            <person name="Hurst M.R.H."/>
        </authorList>
    </citation>
    <scope>NUCLEOTIDE SEQUENCE</scope>
    <source>
        <strain evidence="1">626</strain>
    </source>
</reference>
<dbReference type="Proteomes" id="UP001056873">
    <property type="component" value="Chromosome"/>
</dbReference>
<proteinExistence type="predicted"/>
<dbReference type="EMBL" id="CP074347">
    <property type="protein sequence ID" value="USV03148.1"/>
    <property type="molecule type" value="Genomic_DNA"/>
</dbReference>
<dbReference type="RefSeq" id="WP_252961923.1">
    <property type="nucleotide sequence ID" value="NZ_CAMIPH010000003.1"/>
</dbReference>